<reference evidence="2 3" key="1">
    <citation type="submission" date="2019-09" db="EMBL/GenBank/DDBJ databases">
        <authorList>
            <person name="Silva M."/>
            <person name="Pereira G."/>
            <person name="Lopes-Da-Costa L."/>
            <person name="Silva E."/>
        </authorList>
    </citation>
    <scope>NUCLEOTIDE SEQUENCE [LARGE SCALE GENOMIC DNA]</scope>
    <source>
        <strain evidence="2 3">FMV-PI01</strain>
    </source>
</reference>
<comment type="caution">
    <text evidence="2">The sequence shown here is derived from an EMBL/GenBank/DDBJ whole genome shotgun (WGS) entry which is preliminary data.</text>
</comment>
<keyword evidence="1" id="KW-0472">Membrane</keyword>
<gene>
    <name evidence="2" type="ORF">F1B92_06745</name>
</gene>
<dbReference type="RefSeq" id="WP_154571123.1">
    <property type="nucleotide sequence ID" value="NZ_VWSJ01000027.1"/>
</dbReference>
<evidence type="ECO:0000256" key="1">
    <source>
        <dbReference type="SAM" id="Phobius"/>
    </source>
</evidence>
<sequence>MQDFKNYDLHVKSNQKKDRLFWTLFICNVLCFFMLLIIFRQADVIKGDGPGGFFEGIIRIFIAIIILASFILMVLFSSIGYFRYIKKQKGKMCLILSALLMLVIINCAFVMIYDACSDELGHCRQWKIYIH</sequence>
<dbReference type="Proteomes" id="UP000476338">
    <property type="component" value="Unassembled WGS sequence"/>
</dbReference>
<feature type="transmembrane region" description="Helical" evidence="1">
    <location>
        <begin position="60"/>
        <end position="82"/>
    </location>
</feature>
<feature type="transmembrane region" description="Helical" evidence="1">
    <location>
        <begin position="20"/>
        <end position="40"/>
    </location>
</feature>
<dbReference type="AlphaFoldDB" id="A0A6L5WKB6"/>
<evidence type="ECO:0000313" key="2">
    <source>
        <dbReference type="EMBL" id="MSN96862.1"/>
    </source>
</evidence>
<protein>
    <submittedName>
        <fullName evidence="2">Uncharacterized protein</fullName>
    </submittedName>
</protein>
<keyword evidence="1" id="KW-0812">Transmembrane</keyword>
<keyword evidence="1" id="KW-1133">Transmembrane helix</keyword>
<name>A0A6L5WKB6_9BACT</name>
<keyword evidence="3" id="KW-1185">Reference proteome</keyword>
<organism evidence="2 3">
    <name type="scientific">Campylobacter portucalensis</name>
    <dbReference type="NCBI Taxonomy" id="2608384"/>
    <lineage>
        <taxon>Bacteria</taxon>
        <taxon>Pseudomonadati</taxon>
        <taxon>Campylobacterota</taxon>
        <taxon>Epsilonproteobacteria</taxon>
        <taxon>Campylobacterales</taxon>
        <taxon>Campylobacteraceae</taxon>
        <taxon>Campylobacter</taxon>
    </lineage>
</organism>
<proteinExistence type="predicted"/>
<evidence type="ECO:0000313" key="3">
    <source>
        <dbReference type="Proteomes" id="UP000476338"/>
    </source>
</evidence>
<feature type="transmembrane region" description="Helical" evidence="1">
    <location>
        <begin position="94"/>
        <end position="113"/>
    </location>
</feature>
<accession>A0A6L5WKB6</accession>
<dbReference type="EMBL" id="VWSJ01000027">
    <property type="protein sequence ID" value="MSN96862.1"/>
    <property type="molecule type" value="Genomic_DNA"/>
</dbReference>
<reference evidence="2 3" key="2">
    <citation type="submission" date="2020-03" db="EMBL/GenBank/DDBJ databases">
        <title>Campylobacter portucalensis sp. nov., a new species of Campylobacter isolated from the reproductive tract of bulls.</title>
        <authorList>
            <person name="Silva M.F."/>
            <person name="Pereira G."/>
            <person name="Carneiro C."/>
            <person name="Hemphill A."/>
            <person name="Mateus L."/>
            <person name="Lopes-Da-Costa L."/>
            <person name="Silva E."/>
        </authorList>
    </citation>
    <scope>NUCLEOTIDE SEQUENCE [LARGE SCALE GENOMIC DNA]</scope>
    <source>
        <strain evidence="2 3">FMV-PI01</strain>
    </source>
</reference>